<sequence length="540" mass="59774">MASHETIPLQSSSSFLSTSTIIALCVFFALLCACIVIGHLLEENRWANESITALLLGLCAGAIVLVIEKWQDSRLLVFSEDLFFLYLLPPIIFNAGFQVKKKQFFKNFTTILLFGILGTVISFCLISLGAFLLFKKIGLTSLTLQQFLAIGAILSATDSVCTLQVLSQEETPFLYSIVFGEGVVNDATSIVLYNAVQSLNFNNIDAKVTLNLLGNFLYLFFTSTALGIVVGLLSAFVIKTLYFGRHSTDREVALMMLLAYLSYLLAELLNLSGILTVFFCGIVMSHYTWHNVTESSRITTKHAFATMSFIAETFIFVYVGMDAFDIENWKESHASAGTLVTISATFFALVLIGRAAFVFPLANIINCFQKRQGNKIEFKQQFIMWWAGLMRGAVTIALSYNQFSNTQQITSSDSALMITCTITVVLFSTIVCGSVTKPLIGAVLLRNRKPMVSDATDIPSLEDLRQLFIEDGDPSEQRNNQMTQKASSLRLLITHPTITVHYLWRKFDDRFMRPVFGGRGFVPFVPGSPTGTADETSAAV</sequence>
<keyword evidence="9 14" id="KW-0472">Membrane</keyword>
<reference evidence="17" key="1">
    <citation type="journal article" date="2016" name="Nat. Biotechnol.">
        <title>Sequencing wild and cultivated cassava and related species reveals extensive interspecific hybridization and genetic diversity.</title>
        <authorList>
            <person name="Bredeson J.V."/>
            <person name="Lyons J.B."/>
            <person name="Prochnik S.E."/>
            <person name="Wu G.A."/>
            <person name="Ha C.M."/>
            <person name="Edsinger-Gonzales E."/>
            <person name="Grimwood J."/>
            <person name="Schmutz J."/>
            <person name="Rabbi I.Y."/>
            <person name="Egesi C."/>
            <person name="Nauluvula P."/>
            <person name="Lebot V."/>
            <person name="Ndunguru J."/>
            <person name="Mkamilo G."/>
            <person name="Bart R.S."/>
            <person name="Setter T.L."/>
            <person name="Gleadow R.M."/>
            <person name="Kulakow P."/>
            <person name="Ferguson M.E."/>
            <person name="Rounsley S."/>
            <person name="Rokhsar D.S."/>
        </authorList>
    </citation>
    <scope>NUCLEOTIDE SEQUENCE [LARGE SCALE GENOMIC DNA]</scope>
    <source>
        <strain evidence="17">cv. AM560-2</strain>
    </source>
</reference>
<feature type="transmembrane region" description="Helical" evidence="14">
    <location>
        <begin position="20"/>
        <end position="41"/>
    </location>
</feature>
<evidence type="ECO:0000256" key="13">
    <source>
        <dbReference type="RuleBase" id="RU003722"/>
    </source>
</evidence>
<accession>A0A2C9VBD2</accession>
<dbReference type="Gene3D" id="6.10.140.1330">
    <property type="match status" value="1"/>
</dbReference>
<evidence type="ECO:0000256" key="5">
    <source>
        <dbReference type="ARBA" id="ARBA00022958"/>
    </source>
</evidence>
<protein>
    <recommendedName>
        <fullName evidence="13">Sodium/hydrogen exchanger</fullName>
    </recommendedName>
</protein>
<evidence type="ECO:0000256" key="8">
    <source>
        <dbReference type="ARBA" id="ARBA00023065"/>
    </source>
</evidence>
<keyword evidence="8 13" id="KW-0406">Ion transport</keyword>
<evidence type="ECO:0000256" key="4">
    <source>
        <dbReference type="ARBA" id="ARBA00022692"/>
    </source>
</evidence>
<dbReference type="EMBL" id="CM004395">
    <property type="protein sequence ID" value="OAY42226.1"/>
    <property type="molecule type" value="Genomic_DNA"/>
</dbReference>
<comment type="subcellular location">
    <subcellularLocation>
        <location evidence="1">Membrane</location>
        <topology evidence="1">Multi-pass membrane protein</topology>
    </subcellularLocation>
</comment>
<evidence type="ECO:0000256" key="1">
    <source>
        <dbReference type="ARBA" id="ARBA00004141"/>
    </source>
</evidence>
<dbReference type="OrthoDB" id="196264at2759"/>
<evidence type="ECO:0000256" key="6">
    <source>
        <dbReference type="ARBA" id="ARBA00022989"/>
    </source>
</evidence>
<evidence type="ECO:0000256" key="7">
    <source>
        <dbReference type="ARBA" id="ARBA00023053"/>
    </source>
</evidence>
<dbReference type="GO" id="GO:0098719">
    <property type="term" value="P:sodium ion import across plasma membrane"/>
    <property type="evidence" value="ECO:0000318"/>
    <property type="project" value="GO_Central"/>
</dbReference>
<keyword evidence="2 13" id="KW-0813">Transport</keyword>
<comment type="caution">
    <text evidence="16">The sequence shown here is derived from an EMBL/GenBank/DDBJ whole genome shotgun (WGS) entry which is preliminary data.</text>
</comment>
<comment type="catalytic activity">
    <reaction evidence="11">
        <text>Na(+)(in) + H(+)(out) = Na(+)(out) + H(+)(in)</text>
        <dbReference type="Rhea" id="RHEA:29419"/>
        <dbReference type="ChEBI" id="CHEBI:15378"/>
        <dbReference type="ChEBI" id="CHEBI:29101"/>
    </reaction>
</comment>
<dbReference type="GO" id="GO:0015386">
    <property type="term" value="F:potassium:proton antiporter activity"/>
    <property type="evidence" value="ECO:0000318"/>
    <property type="project" value="GO_Central"/>
</dbReference>
<dbReference type="GO" id="GO:0015385">
    <property type="term" value="F:sodium:proton antiporter activity"/>
    <property type="evidence" value="ECO:0000318"/>
    <property type="project" value="GO_Central"/>
</dbReference>
<dbReference type="Gramene" id="Manes.09G163300.2.v8.1">
    <property type="protein sequence ID" value="Manes.09G163300.2.v8.1.CDS"/>
    <property type="gene ID" value="Manes.09G163300.v8.1"/>
</dbReference>
<keyword evidence="5" id="KW-0630">Potassium</keyword>
<evidence type="ECO:0000256" key="10">
    <source>
        <dbReference type="ARBA" id="ARBA00023201"/>
    </source>
</evidence>
<dbReference type="GO" id="GO:0071805">
    <property type="term" value="P:potassium ion transmembrane transport"/>
    <property type="evidence" value="ECO:0000318"/>
    <property type="project" value="GO_Central"/>
</dbReference>
<feature type="transmembrane region" description="Helical" evidence="14">
    <location>
        <begin position="53"/>
        <end position="70"/>
    </location>
</feature>
<feature type="transmembrane region" description="Helical" evidence="14">
    <location>
        <begin position="383"/>
        <end position="403"/>
    </location>
</feature>
<keyword evidence="3" id="KW-0633">Potassium transport</keyword>
<dbReference type="PANTHER" id="PTHR10110">
    <property type="entry name" value="SODIUM/HYDROGEN EXCHANGER"/>
    <property type="match status" value="1"/>
</dbReference>
<keyword evidence="17" id="KW-1185">Reference proteome</keyword>
<gene>
    <name evidence="16" type="ORF">MANES_09G163300v8</name>
</gene>
<evidence type="ECO:0000313" key="16">
    <source>
        <dbReference type="EMBL" id="OAY42226.1"/>
    </source>
</evidence>
<dbReference type="NCBIfam" id="TIGR00840">
    <property type="entry name" value="b_cpa1"/>
    <property type="match status" value="1"/>
</dbReference>
<feature type="transmembrane region" description="Helical" evidence="14">
    <location>
        <begin position="216"/>
        <end position="238"/>
    </location>
</feature>
<feature type="transmembrane region" description="Helical" evidence="14">
    <location>
        <begin position="173"/>
        <end position="196"/>
    </location>
</feature>
<evidence type="ECO:0000313" key="17">
    <source>
        <dbReference type="Proteomes" id="UP000091857"/>
    </source>
</evidence>
<keyword evidence="6 14" id="KW-1133">Transmembrane helix</keyword>
<feature type="transmembrane region" description="Helical" evidence="14">
    <location>
        <begin position="415"/>
        <end position="440"/>
    </location>
</feature>
<keyword evidence="7" id="KW-0915">Sodium</keyword>
<dbReference type="InterPro" id="IPR018422">
    <property type="entry name" value="Cation/H_exchanger_CPA1"/>
</dbReference>
<comment type="catalytic activity">
    <reaction evidence="12">
        <text>K(+)(in) + H(+)(out) = K(+)(out) + H(+)(in)</text>
        <dbReference type="Rhea" id="RHEA:29467"/>
        <dbReference type="ChEBI" id="CHEBI:15378"/>
        <dbReference type="ChEBI" id="CHEBI:29103"/>
    </reaction>
</comment>
<proteinExistence type="inferred from homology"/>
<comment type="similarity">
    <text evidence="13">Belongs to the monovalent cation:proton antiporter 1 (CPA1) transporter (TC 2.A.36) family.</text>
</comment>
<evidence type="ECO:0000256" key="14">
    <source>
        <dbReference type="SAM" id="Phobius"/>
    </source>
</evidence>
<dbReference type="Pfam" id="PF00999">
    <property type="entry name" value="Na_H_Exchanger"/>
    <property type="match status" value="1"/>
</dbReference>
<feature type="transmembrane region" description="Helical" evidence="14">
    <location>
        <begin position="111"/>
        <end position="134"/>
    </location>
</feature>
<dbReference type="GO" id="GO:0051453">
    <property type="term" value="P:regulation of intracellular pH"/>
    <property type="evidence" value="ECO:0000318"/>
    <property type="project" value="GO_Central"/>
</dbReference>
<feature type="transmembrane region" description="Helical" evidence="14">
    <location>
        <begin position="302"/>
        <end position="321"/>
    </location>
</feature>
<keyword evidence="13" id="KW-0050">Antiport</keyword>
<feature type="transmembrane region" description="Helical" evidence="14">
    <location>
        <begin position="341"/>
        <end position="362"/>
    </location>
</feature>
<evidence type="ECO:0000256" key="9">
    <source>
        <dbReference type="ARBA" id="ARBA00023136"/>
    </source>
</evidence>
<name>A0A2C9VBD2_MANES</name>
<evidence type="ECO:0000256" key="2">
    <source>
        <dbReference type="ARBA" id="ARBA00022448"/>
    </source>
</evidence>
<evidence type="ECO:0000256" key="12">
    <source>
        <dbReference type="ARBA" id="ARBA00047912"/>
    </source>
</evidence>
<feature type="transmembrane region" description="Helical" evidence="14">
    <location>
        <begin position="82"/>
        <end position="99"/>
    </location>
</feature>
<dbReference type="GO" id="GO:0005886">
    <property type="term" value="C:plasma membrane"/>
    <property type="evidence" value="ECO:0000318"/>
    <property type="project" value="GO_Central"/>
</dbReference>
<dbReference type="AlphaFoldDB" id="A0A2C9VBD2"/>
<keyword evidence="10 13" id="KW-0739">Sodium transport</keyword>
<dbReference type="STRING" id="3983.A0A2C9VBD2"/>
<evidence type="ECO:0000256" key="3">
    <source>
        <dbReference type="ARBA" id="ARBA00022538"/>
    </source>
</evidence>
<dbReference type="PANTHER" id="PTHR10110:SF197">
    <property type="entry name" value="SODIUM_HYDROGEN EXCHANGER"/>
    <property type="match status" value="1"/>
</dbReference>
<evidence type="ECO:0000259" key="15">
    <source>
        <dbReference type="Pfam" id="PF00999"/>
    </source>
</evidence>
<dbReference type="Proteomes" id="UP000091857">
    <property type="component" value="Chromosome 9"/>
</dbReference>
<dbReference type="InterPro" id="IPR004709">
    <property type="entry name" value="NaH_exchanger"/>
</dbReference>
<organism evidence="16 17">
    <name type="scientific">Manihot esculenta</name>
    <name type="common">Cassava</name>
    <name type="synonym">Jatropha manihot</name>
    <dbReference type="NCBI Taxonomy" id="3983"/>
    <lineage>
        <taxon>Eukaryota</taxon>
        <taxon>Viridiplantae</taxon>
        <taxon>Streptophyta</taxon>
        <taxon>Embryophyta</taxon>
        <taxon>Tracheophyta</taxon>
        <taxon>Spermatophyta</taxon>
        <taxon>Magnoliopsida</taxon>
        <taxon>eudicotyledons</taxon>
        <taxon>Gunneridae</taxon>
        <taxon>Pentapetalae</taxon>
        <taxon>rosids</taxon>
        <taxon>fabids</taxon>
        <taxon>Malpighiales</taxon>
        <taxon>Euphorbiaceae</taxon>
        <taxon>Crotonoideae</taxon>
        <taxon>Manihoteae</taxon>
        <taxon>Manihot</taxon>
    </lineage>
</organism>
<evidence type="ECO:0000256" key="11">
    <source>
        <dbReference type="ARBA" id="ARBA00047524"/>
    </source>
</evidence>
<keyword evidence="4 13" id="KW-0812">Transmembrane</keyword>
<dbReference type="PRINTS" id="PR01084">
    <property type="entry name" value="NAHEXCHNGR"/>
</dbReference>
<feature type="domain" description="Cation/H+ exchanger transmembrane" evidence="15">
    <location>
        <begin position="38"/>
        <end position="439"/>
    </location>
</feature>
<dbReference type="InterPro" id="IPR006153">
    <property type="entry name" value="Cation/H_exchanger_TM"/>
</dbReference>